<evidence type="ECO:0000313" key="2">
    <source>
        <dbReference type="WBParaSite" id="ES5_v2.g14667.t1"/>
    </source>
</evidence>
<reference evidence="2" key="1">
    <citation type="submission" date="2022-11" db="UniProtKB">
        <authorList>
            <consortium name="WormBaseParasite"/>
        </authorList>
    </citation>
    <scope>IDENTIFICATION</scope>
</reference>
<proteinExistence type="predicted"/>
<protein>
    <submittedName>
        <fullName evidence="2">Uncharacterized protein</fullName>
    </submittedName>
</protein>
<evidence type="ECO:0000313" key="1">
    <source>
        <dbReference type="Proteomes" id="UP000887579"/>
    </source>
</evidence>
<dbReference type="WBParaSite" id="ES5_v2.g14667.t1">
    <property type="protein sequence ID" value="ES5_v2.g14667.t1"/>
    <property type="gene ID" value="ES5_v2.g14667"/>
</dbReference>
<sequence length="344" mass="39762">MGSSSSESTCFCSSFASSSSSSSTSINISSSSSESNAEESLMFPSKTQFLQTYRHQSFSLPESIMHYMAMNPPSAEIYEKLVKSCKYFFVKNPILILSDLHFKFNEWGTLFKCFEGPYRYKWTKVDVASHKFWITQSLYVDPRYPNFDSDGKPVGDSNNKYRLIATVIPRIYQCNAKKLTMFNQVMFYNELLVLAPSVEYIDFSDVFCVYENDDGLVSFEKLFVLFPKVKSIRMNVIPGTSLITSTTFKALLEMPHFLNLDFLELRGVPESFDIESFYIYMKTNKHAKIYLCFSDTLSDGYKARLEAIVDEILEAKNRDYKTPLLYFPGIEDGKRKKLRKMYNR</sequence>
<name>A0AC34FBM1_9BILA</name>
<organism evidence="1 2">
    <name type="scientific">Panagrolaimus sp. ES5</name>
    <dbReference type="NCBI Taxonomy" id="591445"/>
    <lineage>
        <taxon>Eukaryota</taxon>
        <taxon>Metazoa</taxon>
        <taxon>Ecdysozoa</taxon>
        <taxon>Nematoda</taxon>
        <taxon>Chromadorea</taxon>
        <taxon>Rhabditida</taxon>
        <taxon>Tylenchina</taxon>
        <taxon>Panagrolaimomorpha</taxon>
        <taxon>Panagrolaimoidea</taxon>
        <taxon>Panagrolaimidae</taxon>
        <taxon>Panagrolaimus</taxon>
    </lineage>
</organism>
<dbReference type="Proteomes" id="UP000887579">
    <property type="component" value="Unplaced"/>
</dbReference>
<accession>A0AC34FBM1</accession>